<organism evidence="1 2">
    <name type="scientific">Populus alba x Populus x berolinensis</name>
    <dbReference type="NCBI Taxonomy" id="444605"/>
    <lineage>
        <taxon>Eukaryota</taxon>
        <taxon>Viridiplantae</taxon>
        <taxon>Streptophyta</taxon>
        <taxon>Embryophyta</taxon>
        <taxon>Tracheophyta</taxon>
        <taxon>Spermatophyta</taxon>
        <taxon>Magnoliopsida</taxon>
        <taxon>eudicotyledons</taxon>
        <taxon>Gunneridae</taxon>
        <taxon>Pentapetalae</taxon>
        <taxon>rosids</taxon>
        <taxon>fabids</taxon>
        <taxon>Malpighiales</taxon>
        <taxon>Salicaceae</taxon>
        <taxon>Saliceae</taxon>
        <taxon>Populus</taxon>
    </lineage>
</organism>
<sequence>MQMSIKKRLACRCLDNNILKYWNATGRAI</sequence>
<keyword evidence="2" id="KW-1185">Reference proteome</keyword>
<name>A0AAD6QKY5_9ROSI</name>
<comment type="caution">
    <text evidence="1">The sequence shown here is derived from an EMBL/GenBank/DDBJ whole genome shotgun (WGS) entry which is preliminary data.</text>
</comment>
<protein>
    <submittedName>
        <fullName evidence="1">Uncharacterized protein</fullName>
    </submittedName>
</protein>
<proteinExistence type="predicted"/>
<evidence type="ECO:0000313" key="2">
    <source>
        <dbReference type="Proteomes" id="UP001164929"/>
    </source>
</evidence>
<dbReference type="Proteomes" id="UP001164929">
    <property type="component" value="Chromosome 6"/>
</dbReference>
<dbReference type="EMBL" id="JAQIZT010000006">
    <property type="protein sequence ID" value="KAJ6992290.1"/>
    <property type="molecule type" value="Genomic_DNA"/>
</dbReference>
<dbReference type="AlphaFoldDB" id="A0AAD6QKY5"/>
<accession>A0AAD6QKY5</accession>
<reference evidence="1" key="1">
    <citation type="journal article" date="2023" name="Mol. Ecol. Resour.">
        <title>Chromosome-level genome assembly of a triploid poplar Populus alba 'Berolinensis'.</title>
        <authorList>
            <person name="Chen S."/>
            <person name="Yu Y."/>
            <person name="Wang X."/>
            <person name="Wang S."/>
            <person name="Zhang T."/>
            <person name="Zhou Y."/>
            <person name="He R."/>
            <person name="Meng N."/>
            <person name="Wang Y."/>
            <person name="Liu W."/>
            <person name="Liu Z."/>
            <person name="Liu J."/>
            <person name="Guo Q."/>
            <person name="Huang H."/>
            <person name="Sederoff R.R."/>
            <person name="Wang G."/>
            <person name="Qu G."/>
            <person name="Chen S."/>
        </authorList>
    </citation>
    <scope>NUCLEOTIDE SEQUENCE</scope>
    <source>
        <strain evidence="1">SC-2020</strain>
    </source>
</reference>
<evidence type="ECO:0000313" key="1">
    <source>
        <dbReference type="EMBL" id="KAJ6992290.1"/>
    </source>
</evidence>
<gene>
    <name evidence="1" type="ORF">NC653_015609</name>
</gene>